<feature type="region of interest" description="Disordered" evidence="1">
    <location>
        <begin position="44"/>
        <end position="65"/>
    </location>
</feature>
<dbReference type="GeneID" id="87822638"/>
<accession>A0AAN6Z0Y6</accession>
<reference evidence="2" key="2">
    <citation type="submission" date="2023-05" db="EMBL/GenBank/DDBJ databases">
        <authorList>
            <consortium name="Lawrence Berkeley National Laboratory"/>
            <person name="Steindorff A."/>
            <person name="Hensen N."/>
            <person name="Bonometti L."/>
            <person name="Westerberg I."/>
            <person name="Brannstrom I.O."/>
            <person name="Guillou S."/>
            <person name="Cros-Aarteil S."/>
            <person name="Calhoun S."/>
            <person name="Haridas S."/>
            <person name="Kuo A."/>
            <person name="Mondo S."/>
            <person name="Pangilinan J."/>
            <person name="Riley R."/>
            <person name="Labutti K."/>
            <person name="Andreopoulos B."/>
            <person name="Lipzen A."/>
            <person name="Chen C."/>
            <person name="Yanf M."/>
            <person name="Daum C."/>
            <person name="Ng V."/>
            <person name="Clum A."/>
            <person name="Ohm R."/>
            <person name="Martin F."/>
            <person name="Silar P."/>
            <person name="Natvig D."/>
            <person name="Lalanne C."/>
            <person name="Gautier V."/>
            <person name="Ament-Velasquez S.L."/>
            <person name="Kruys A."/>
            <person name="Hutchinson M.I."/>
            <person name="Powell A.J."/>
            <person name="Barry K."/>
            <person name="Miller A.N."/>
            <person name="Grigoriev I.V."/>
            <person name="Debuchy R."/>
            <person name="Gladieux P."/>
            <person name="Thoren M.H."/>
            <person name="Johannesson H."/>
        </authorList>
    </citation>
    <scope>NUCLEOTIDE SEQUENCE</scope>
    <source>
        <strain evidence="2">CBS 731.68</strain>
    </source>
</reference>
<evidence type="ECO:0000313" key="2">
    <source>
        <dbReference type="EMBL" id="KAK4120967.1"/>
    </source>
</evidence>
<name>A0AAN6Z0Y6_9PEZI</name>
<gene>
    <name evidence="2" type="ORF">N657DRAFT_131855</name>
</gene>
<keyword evidence="3" id="KW-1185">Reference proteome</keyword>
<evidence type="ECO:0000256" key="1">
    <source>
        <dbReference type="SAM" id="MobiDB-lite"/>
    </source>
</evidence>
<dbReference type="AlphaFoldDB" id="A0AAN6Z0Y6"/>
<dbReference type="Proteomes" id="UP001302602">
    <property type="component" value="Unassembled WGS sequence"/>
</dbReference>
<evidence type="ECO:0000313" key="3">
    <source>
        <dbReference type="Proteomes" id="UP001302602"/>
    </source>
</evidence>
<organism evidence="2 3">
    <name type="scientific">Parathielavia appendiculata</name>
    <dbReference type="NCBI Taxonomy" id="2587402"/>
    <lineage>
        <taxon>Eukaryota</taxon>
        <taxon>Fungi</taxon>
        <taxon>Dikarya</taxon>
        <taxon>Ascomycota</taxon>
        <taxon>Pezizomycotina</taxon>
        <taxon>Sordariomycetes</taxon>
        <taxon>Sordariomycetidae</taxon>
        <taxon>Sordariales</taxon>
        <taxon>Chaetomiaceae</taxon>
        <taxon>Parathielavia</taxon>
    </lineage>
</organism>
<dbReference type="EMBL" id="MU853235">
    <property type="protein sequence ID" value="KAK4120967.1"/>
    <property type="molecule type" value="Genomic_DNA"/>
</dbReference>
<reference evidence="2" key="1">
    <citation type="journal article" date="2023" name="Mol. Phylogenet. Evol.">
        <title>Genome-scale phylogeny and comparative genomics of the fungal order Sordariales.</title>
        <authorList>
            <person name="Hensen N."/>
            <person name="Bonometti L."/>
            <person name="Westerberg I."/>
            <person name="Brannstrom I.O."/>
            <person name="Guillou S."/>
            <person name="Cros-Aarteil S."/>
            <person name="Calhoun S."/>
            <person name="Haridas S."/>
            <person name="Kuo A."/>
            <person name="Mondo S."/>
            <person name="Pangilinan J."/>
            <person name="Riley R."/>
            <person name="LaButti K."/>
            <person name="Andreopoulos B."/>
            <person name="Lipzen A."/>
            <person name="Chen C."/>
            <person name="Yan M."/>
            <person name="Daum C."/>
            <person name="Ng V."/>
            <person name="Clum A."/>
            <person name="Steindorff A."/>
            <person name="Ohm R.A."/>
            <person name="Martin F."/>
            <person name="Silar P."/>
            <person name="Natvig D.O."/>
            <person name="Lalanne C."/>
            <person name="Gautier V."/>
            <person name="Ament-Velasquez S.L."/>
            <person name="Kruys A."/>
            <person name="Hutchinson M.I."/>
            <person name="Powell A.J."/>
            <person name="Barry K."/>
            <person name="Miller A.N."/>
            <person name="Grigoriev I.V."/>
            <person name="Debuchy R."/>
            <person name="Gladieux P."/>
            <person name="Hiltunen Thoren M."/>
            <person name="Johannesson H."/>
        </authorList>
    </citation>
    <scope>NUCLEOTIDE SEQUENCE</scope>
    <source>
        <strain evidence="2">CBS 731.68</strain>
    </source>
</reference>
<proteinExistence type="predicted"/>
<sequence>MERGRKSCDTAVRGRDSGQAFYISAGYFFNLGFLRAQTVAFEDQGPHPARRDNAGSAGFSSRTHQSFRPSTHAEFASGKLACFRKWKYAKIAAARRPTTTFATSVPKPEIFAGHGWKRSVEIVSYAHRTRGTWEFVQVLCYDHVGDAAQLAHGANLRSSSLFGNGGVNWCGITGWGTDGYVLNHLHRSTRFQQVEICQLKGLANGMI</sequence>
<protein>
    <submittedName>
        <fullName evidence="2">Uncharacterized protein</fullName>
    </submittedName>
</protein>
<dbReference type="RefSeq" id="XP_062644738.1">
    <property type="nucleotide sequence ID" value="XM_062785872.1"/>
</dbReference>
<comment type="caution">
    <text evidence="2">The sequence shown here is derived from an EMBL/GenBank/DDBJ whole genome shotgun (WGS) entry which is preliminary data.</text>
</comment>